<name>A0ABU0F937_9HYPH</name>
<dbReference type="Gene3D" id="1.20.1260.10">
    <property type="match status" value="1"/>
</dbReference>
<accession>A0ABU0F937</accession>
<protein>
    <submittedName>
        <fullName evidence="3">Uncharacterized protein (DUF305 family)</fullName>
    </submittedName>
</protein>
<feature type="chain" id="PRO_5045290924" evidence="1">
    <location>
        <begin position="27"/>
        <end position="122"/>
    </location>
</feature>
<evidence type="ECO:0000259" key="2">
    <source>
        <dbReference type="Pfam" id="PF03713"/>
    </source>
</evidence>
<proteinExistence type="predicted"/>
<dbReference type="Proteomes" id="UP001237448">
    <property type="component" value="Unassembled WGS sequence"/>
</dbReference>
<evidence type="ECO:0000313" key="3">
    <source>
        <dbReference type="EMBL" id="MDQ0390659.1"/>
    </source>
</evidence>
<dbReference type="Pfam" id="PF03713">
    <property type="entry name" value="DUF305"/>
    <property type="match status" value="1"/>
</dbReference>
<dbReference type="InterPro" id="IPR005183">
    <property type="entry name" value="DUF305_CopM-like"/>
</dbReference>
<dbReference type="RefSeq" id="WP_307421985.1">
    <property type="nucleotide sequence ID" value="NZ_JAUSVK010000001.1"/>
</dbReference>
<feature type="signal peptide" evidence="1">
    <location>
        <begin position="1"/>
        <end position="26"/>
    </location>
</feature>
<keyword evidence="1" id="KW-0732">Signal</keyword>
<organism evidence="3 4">
    <name type="scientific">Labrys monachus</name>
    <dbReference type="NCBI Taxonomy" id="217067"/>
    <lineage>
        <taxon>Bacteria</taxon>
        <taxon>Pseudomonadati</taxon>
        <taxon>Pseudomonadota</taxon>
        <taxon>Alphaproteobacteria</taxon>
        <taxon>Hyphomicrobiales</taxon>
        <taxon>Xanthobacteraceae</taxon>
        <taxon>Labrys</taxon>
    </lineage>
</organism>
<keyword evidence="4" id="KW-1185">Reference proteome</keyword>
<comment type="caution">
    <text evidence="3">The sequence shown here is derived from an EMBL/GenBank/DDBJ whole genome shotgun (WGS) entry which is preliminary data.</text>
</comment>
<evidence type="ECO:0000313" key="4">
    <source>
        <dbReference type="Proteomes" id="UP001237448"/>
    </source>
</evidence>
<gene>
    <name evidence="3" type="ORF">J3R73_000451</name>
</gene>
<feature type="domain" description="DUF305" evidence="2">
    <location>
        <begin position="32"/>
        <end position="117"/>
    </location>
</feature>
<dbReference type="PANTHER" id="PTHR36933:SF1">
    <property type="entry name" value="SLL0788 PROTEIN"/>
    <property type="match status" value="1"/>
</dbReference>
<dbReference type="InterPro" id="IPR012347">
    <property type="entry name" value="Ferritin-like"/>
</dbReference>
<dbReference type="EMBL" id="JAUSVK010000001">
    <property type="protein sequence ID" value="MDQ0390659.1"/>
    <property type="molecule type" value="Genomic_DNA"/>
</dbReference>
<reference evidence="3 4" key="1">
    <citation type="submission" date="2023-07" db="EMBL/GenBank/DDBJ databases">
        <title>Genomic Encyclopedia of Type Strains, Phase IV (KMG-IV): sequencing the most valuable type-strain genomes for metagenomic binning, comparative biology and taxonomic classification.</title>
        <authorList>
            <person name="Goeker M."/>
        </authorList>
    </citation>
    <scope>NUCLEOTIDE SEQUENCE [LARGE SCALE GENOMIC DNA]</scope>
    <source>
        <strain evidence="3 4">DSM 5896</strain>
    </source>
</reference>
<sequence length="122" mass="13274">MDCRKLGVAKLVLALSIAALPSFASAEDMMKGMDMGGGAADAGYMKAMQTMQEGMQAAKPTGDADRDFVLMMLPHHQAAVDMAKVELDHGKDRQLRKMARDIVKAQEKEIGEMRAWLAKHPG</sequence>
<dbReference type="PANTHER" id="PTHR36933">
    <property type="entry name" value="SLL0788 PROTEIN"/>
    <property type="match status" value="1"/>
</dbReference>
<evidence type="ECO:0000256" key="1">
    <source>
        <dbReference type="SAM" id="SignalP"/>
    </source>
</evidence>